<protein>
    <submittedName>
        <fullName evidence="2">Uncharacterized protein</fullName>
    </submittedName>
</protein>
<feature type="chain" id="PRO_5040159361" evidence="1">
    <location>
        <begin position="18"/>
        <end position="92"/>
    </location>
</feature>
<keyword evidence="1" id="KW-0732">Signal</keyword>
<evidence type="ECO:0000256" key="1">
    <source>
        <dbReference type="SAM" id="SignalP"/>
    </source>
</evidence>
<proteinExistence type="predicted"/>
<gene>
    <name evidence="2" type="ORF">DIATSA_LOCUS416</name>
</gene>
<evidence type="ECO:0000313" key="2">
    <source>
        <dbReference type="EMBL" id="CAG9782132.1"/>
    </source>
</evidence>
<accession>A0A9N9N121</accession>
<evidence type="ECO:0000313" key="3">
    <source>
        <dbReference type="Proteomes" id="UP001153714"/>
    </source>
</evidence>
<dbReference type="OrthoDB" id="6332063at2759"/>
<reference evidence="2" key="2">
    <citation type="submission" date="2022-10" db="EMBL/GenBank/DDBJ databases">
        <authorList>
            <consortium name="ENA_rothamsted_submissions"/>
            <consortium name="culmorum"/>
            <person name="King R."/>
        </authorList>
    </citation>
    <scope>NUCLEOTIDE SEQUENCE</scope>
</reference>
<dbReference type="Proteomes" id="UP001153714">
    <property type="component" value="Chromosome 1"/>
</dbReference>
<dbReference type="AlphaFoldDB" id="A0A9N9N121"/>
<keyword evidence="3" id="KW-1185">Reference proteome</keyword>
<reference evidence="2" key="1">
    <citation type="submission" date="2021-12" db="EMBL/GenBank/DDBJ databases">
        <authorList>
            <person name="King R."/>
        </authorList>
    </citation>
    <scope>NUCLEOTIDE SEQUENCE</scope>
</reference>
<organism evidence="2 3">
    <name type="scientific">Diatraea saccharalis</name>
    <name type="common">sugarcane borer</name>
    <dbReference type="NCBI Taxonomy" id="40085"/>
    <lineage>
        <taxon>Eukaryota</taxon>
        <taxon>Metazoa</taxon>
        <taxon>Ecdysozoa</taxon>
        <taxon>Arthropoda</taxon>
        <taxon>Hexapoda</taxon>
        <taxon>Insecta</taxon>
        <taxon>Pterygota</taxon>
        <taxon>Neoptera</taxon>
        <taxon>Endopterygota</taxon>
        <taxon>Lepidoptera</taxon>
        <taxon>Glossata</taxon>
        <taxon>Ditrysia</taxon>
        <taxon>Pyraloidea</taxon>
        <taxon>Crambidae</taxon>
        <taxon>Crambinae</taxon>
        <taxon>Diatraea</taxon>
    </lineage>
</organism>
<name>A0A9N9N121_9NEOP</name>
<dbReference type="EMBL" id="OU893332">
    <property type="protein sequence ID" value="CAG9782132.1"/>
    <property type="molecule type" value="Genomic_DNA"/>
</dbReference>
<sequence length="92" mass="10242">MLLKFVLILTAVVMVSANPVLTRSPYEGKYNTTVVSVIALEEPCVRQGGMCLRVEDCDPTNVVRMQAVLCPKQRHLGVECCYVSFKHITVKT</sequence>
<feature type="signal peptide" evidence="1">
    <location>
        <begin position="1"/>
        <end position="17"/>
    </location>
</feature>